<evidence type="ECO:0000313" key="10">
    <source>
        <dbReference type="Proteomes" id="UP000299102"/>
    </source>
</evidence>
<evidence type="ECO:0000313" key="9">
    <source>
        <dbReference type="EMBL" id="GBP03017.1"/>
    </source>
</evidence>
<dbReference type="PROSITE" id="PS00687">
    <property type="entry name" value="ALDEHYDE_DEHYDR_GLU"/>
    <property type="match status" value="1"/>
</dbReference>
<sequence length="219" mass="24030">MLVLRFKTFQQSYLELGGNNALVINEDANLKMALDAALFGCIGTTGQRCTTTRRIIVHERLYDTFVQELCGKYKQVLSRIGHQLEANTLVGPVHAQQNIEGFKNTIAEAVKLGGKIAFGGKVISREGFFVEPTIITDLAHDAAVVHRETLAPIVYVLKTKSVEEAIQWNNEVEQGLSSAIFTENMSQAFKWIGAQGSDCGIVNINTTTNGAEIGGSIWW</sequence>
<dbReference type="InterPro" id="IPR044638">
    <property type="entry name" value="ALDH7A1-like"/>
</dbReference>
<evidence type="ECO:0000256" key="5">
    <source>
        <dbReference type="ARBA" id="ARBA00024226"/>
    </source>
</evidence>
<dbReference type="EMBL" id="BGZK01003614">
    <property type="protein sequence ID" value="GBP03017.1"/>
    <property type="molecule type" value="Genomic_DNA"/>
</dbReference>
<dbReference type="OrthoDB" id="310895at2759"/>
<evidence type="ECO:0000256" key="6">
    <source>
        <dbReference type="PROSITE-ProRule" id="PRU10007"/>
    </source>
</evidence>
<dbReference type="FunFam" id="3.40.309.10:FF:000018">
    <property type="entry name" value="Alpha-aminoadipic semialdehyde dehydrogenase"/>
    <property type="match status" value="1"/>
</dbReference>
<dbReference type="Proteomes" id="UP000299102">
    <property type="component" value="Unassembled WGS sequence"/>
</dbReference>
<comment type="similarity">
    <text evidence="1 7">Belongs to the aldehyde dehydrogenase family.</text>
</comment>
<dbReference type="AlphaFoldDB" id="A0A4C1SNW7"/>
<dbReference type="PANTHER" id="PTHR43521">
    <property type="entry name" value="ALPHA-AMINOADIPIC SEMIALDEHYDE DEHYDROGENASE"/>
    <property type="match status" value="1"/>
</dbReference>
<reference evidence="9 10" key="1">
    <citation type="journal article" date="2019" name="Commun. Biol.">
        <title>The bagworm genome reveals a unique fibroin gene that provides high tensile strength.</title>
        <authorList>
            <person name="Kono N."/>
            <person name="Nakamura H."/>
            <person name="Ohtoshi R."/>
            <person name="Tomita M."/>
            <person name="Numata K."/>
            <person name="Arakawa K."/>
        </authorList>
    </citation>
    <scope>NUCLEOTIDE SEQUENCE [LARGE SCALE GENOMIC DNA]</scope>
</reference>
<feature type="domain" description="Aldehyde dehydrogenase" evidence="8">
    <location>
        <begin position="8"/>
        <end position="211"/>
    </location>
</feature>
<dbReference type="InterPro" id="IPR016162">
    <property type="entry name" value="Ald_DH_N"/>
</dbReference>
<dbReference type="PANTHER" id="PTHR43521:SF1">
    <property type="entry name" value="ALPHA-AMINOADIPIC SEMIALDEHYDE DEHYDROGENASE"/>
    <property type="match status" value="1"/>
</dbReference>
<keyword evidence="4" id="KW-0520">NAD</keyword>
<dbReference type="GO" id="GO:0004029">
    <property type="term" value="F:aldehyde dehydrogenase (NAD+) activity"/>
    <property type="evidence" value="ECO:0007669"/>
    <property type="project" value="UniProtKB-EC"/>
</dbReference>
<gene>
    <name evidence="9" type="primary">alh-9</name>
    <name evidence="9" type="ORF">EVAR_71181_1</name>
</gene>
<comment type="subunit">
    <text evidence="2">Homotetramer.</text>
</comment>
<evidence type="ECO:0000256" key="2">
    <source>
        <dbReference type="ARBA" id="ARBA00011881"/>
    </source>
</evidence>
<dbReference type="SUPFAM" id="SSF53720">
    <property type="entry name" value="ALDH-like"/>
    <property type="match status" value="1"/>
</dbReference>
<proteinExistence type="inferred from homology"/>
<name>A0A4C1SNW7_EUMVA</name>
<evidence type="ECO:0000256" key="4">
    <source>
        <dbReference type="ARBA" id="ARBA00023027"/>
    </source>
</evidence>
<keyword evidence="3 7" id="KW-0560">Oxidoreductase</keyword>
<dbReference type="Pfam" id="PF00171">
    <property type="entry name" value="Aldedh"/>
    <property type="match status" value="1"/>
</dbReference>
<keyword evidence="10" id="KW-1185">Reference proteome</keyword>
<dbReference type="InterPro" id="IPR015590">
    <property type="entry name" value="Aldehyde_DH_dom"/>
</dbReference>
<dbReference type="EC" id="1.2.1.3" evidence="5"/>
<comment type="caution">
    <text evidence="9">The sequence shown here is derived from an EMBL/GenBank/DDBJ whole genome shotgun (WGS) entry which is preliminary data.</text>
</comment>
<evidence type="ECO:0000256" key="7">
    <source>
        <dbReference type="RuleBase" id="RU003345"/>
    </source>
</evidence>
<dbReference type="STRING" id="151549.A0A4C1SNW7"/>
<protein>
    <recommendedName>
        <fullName evidence="5">aldehyde dehydrogenase (NAD(+))</fullName>
        <ecNumber evidence="5">1.2.1.3</ecNumber>
    </recommendedName>
</protein>
<dbReference type="InterPro" id="IPR029510">
    <property type="entry name" value="Ald_DH_CS_GLU"/>
</dbReference>
<evidence type="ECO:0000256" key="1">
    <source>
        <dbReference type="ARBA" id="ARBA00009986"/>
    </source>
</evidence>
<dbReference type="Gene3D" id="3.40.309.10">
    <property type="entry name" value="Aldehyde Dehydrogenase, Chain A, domain 2"/>
    <property type="match status" value="1"/>
</dbReference>
<feature type="active site" evidence="6">
    <location>
        <position position="15"/>
    </location>
</feature>
<accession>A0A4C1SNW7</accession>
<dbReference type="Gene3D" id="3.40.605.10">
    <property type="entry name" value="Aldehyde Dehydrogenase, Chain A, domain 1"/>
    <property type="match status" value="1"/>
</dbReference>
<dbReference type="InterPro" id="IPR016161">
    <property type="entry name" value="Ald_DH/histidinol_DH"/>
</dbReference>
<organism evidence="9 10">
    <name type="scientific">Eumeta variegata</name>
    <name type="common">Bagworm moth</name>
    <name type="synonym">Eumeta japonica</name>
    <dbReference type="NCBI Taxonomy" id="151549"/>
    <lineage>
        <taxon>Eukaryota</taxon>
        <taxon>Metazoa</taxon>
        <taxon>Ecdysozoa</taxon>
        <taxon>Arthropoda</taxon>
        <taxon>Hexapoda</taxon>
        <taxon>Insecta</taxon>
        <taxon>Pterygota</taxon>
        <taxon>Neoptera</taxon>
        <taxon>Endopterygota</taxon>
        <taxon>Lepidoptera</taxon>
        <taxon>Glossata</taxon>
        <taxon>Ditrysia</taxon>
        <taxon>Tineoidea</taxon>
        <taxon>Psychidae</taxon>
        <taxon>Oiketicinae</taxon>
        <taxon>Eumeta</taxon>
    </lineage>
</organism>
<evidence type="ECO:0000259" key="8">
    <source>
        <dbReference type="Pfam" id="PF00171"/>
    </source>
</evidence>
<dbReference type="InterPro" id="IPR016163">
    <property type="entry name" value="Ald_DH_C"/>
</dbReference>
<evidence type="ECO:0000256" key="3">
    <source>
        <dbReference type="ARBA" id="ARBA00023002"/>
    </source>
</evidence>